<name>A0AAD9EN88_9PEZI</name>
<feature type="compositionally biased region" description="Basic residues" evidence="1">
    <location>
        <begin position="1"/>
        <end position="10"/>
    </location>
</feature>
<sequence>MCNNTRHRARQQSDPSPNDFTRGKLVFCRGFPTRVRHYDGACPRTKRKQEGRGAFLARCVRCPDCTVSLGWNRHSTGPKTLIYGEALGPHSSDRGPTLSACLIRYRGMVSIIARLAPCNRVPFST</sequence>
<proteinExistence type="predicted"/>
<dbReference type="EMBL" id="JAQOWY010000035">
    <property type="protein sequence ID" value="KAK1854523.1"/>
    <property type="molecule type" value="Genomic_DNA"/>
</dbReference>
<evidence type="ECO:0000313" key="3">
    <source>
        <dbReference type="Proteomes" id="UP001243330"/>
    </source>
</evidence>
<comment type="caution">
    <text evidence="2">The sequence shown here is derived from an EMBL/GenBank/DDBJ whole genome shotgun (WGS) entry which is preliminary data.</text>
</comment>
<keyword evidence="3" id="KW-1185">Reference proteome</keyword>
<dbReference type="Proteomes" id="UP001243330">
    <property type="component" value="Unassembled WGS sequence"/>
</dbReference>
<accession>A0AAD9EN88</accession>
<evidence type="ECO:0000256" key="1">
    <source>
        <dbReference type="SAM" id="MobiDB-lite"/>
    </source>
</evidence>
<evidence type="ECO:0000313" key="2">
    <source>
        <dbReference type="EMBL" id="KAK1854523.1"/>
    </source>
</evidence>
<protein>
    <submittedName>
        <fullName evidence="2">Uncharacterized protein</fullName>
    </submittedName>
</protein>
<reference evidence="2" key="1">
    <citation type="submission" date="2023-01" db="EMBL/GenBank/DDBJ databases">
        <title>Colletotrichum chrysophilum M932 genome sequence.</title>
        <authorList>
            <person name="Baroncelli R."/>
        </authorList>
    </citation>
    <scope>NUCLEOTIDE SEQUENCE</scope>
    <source>
        <strain evidence="2">M932</strain>
    </source>
</reference>
<dbReference type="AlphaFoldDB" id="A0AAD9EN88"/>
<gene>
    <name evidence="2" type="ORF">CCHR01_02799</name>
</gene>
<feature type="region of interest" description="Disordered" evidence="1">
    <location>
        <begin position="1"/>
        <end position="21"/>
    </location>
</feature>
<organism evidence="2 3">
    <name type="scientific">Colletotrichum chrysophilum</name>
    <dbReference type="NCBI Taxonomy" id="1836956"/>
    <lineage>
        <taxon>Eukaryota</taxon>
        <taxon>Fungi</taxon>
        <taxon>Dikarya</taxon>
        <taxon>Ascomycota</taxon>
        <taxon>Pezizomycotina</taxon>
        <taxon>Sordariomycetes</taxon>
        <taxon>Hypocreomycetidae</taxon>
        <taxon>Glomerellales</taxon>
        <taxon>Glomerellaceae</taxon>
        <taxon>Colletotrichum</taxon>
        <taxon>Colletotrichum gloeosporioides species complex</taxon>
    </lineage>
</organism>